<feature type="coiled-coil region" evidence="1">
    <location>
        <begin position="215"/>
        <end position="242"/>
    </location>
</feature>
<accession>A0A9D3NLU5</accession>
<dbReference type="OrthoDB" id="642895at2759"/>
<keyword evidence="1" id="KW-0175">Coiled coil</keyword>
<name>A0A9D3NLU5_9TELE</name>
<evidence type="ECO:0000313" key="4">
    <source>
        <dbReference type="Proteomes" id="UP000824219"/>
    </source>
</evidence>
<reference evidence="3 4" key="1">
    <citation type="submission" date="2021-06" db="EMBL/GenBank/DDBJ databases">
        <title>Chromosome-level genome assembly of the red-tail catfish (Hemibagrus wyckioides).</title>
        <authorList>
            <person name="Shao F."/>
        </authorList>
    </citation>
    <scope>NUCLEOTIDE SEQUENCE [LARGE SCALE GENOMIC DNA]</scope>
    <source>
        <strain evidence="3">EC202008001</strain>
        <tissue evidence="3">Blood</tissue>
    </source>
</reference>
<dbReference type="GO" id="GO:0005737">
    <property type="term" value="C:cytoplasm"/>
    <property type="evidence" value="ECO:0007669"/>
    <property type="project" value="TreeGrafter"/>
</dbReference>
<dbReference type="Proteomes" id="UP000824219">
    <property type="component" value="Linkage Group LG14"/>
</dbReference>
<evidence type="ECO:0008006" key="5">
    <source>
        <dbReference type="Google" id="ProtNLM"/>
    </source>
</evidence>
<organism evidence="3 4">
    <name type="scientific">Hemibagrus wyckioides</name>
    <dbReference type="NCBI Taxonomy" id="337641"/>
    <lineage>
        <taxon>Eukaryota</taxon>
        <taxon>Metazoa</taxon>
        <taxon>Chordata</taxon>
        <taxon>Craniata</taxon>
        <taxon>Vertebrata</taxon>
        <taxon>Euteleostomi</taxon>
        <taxon>Actinopterygii</taxon>
        <taxon>Neopterygii</taxon>
        <taxon>Teleostei</taxon>
        <taxon>Ostariophysi</taxon>
        <taxon>Siluriformes</taxon>
        <taxon>Bagridae</taxon>
        <taxon>Hemibagrus</taxon>
    </lineage>
</organism>
<dbReference type="Pfam" id="PF03999">
    <property type="entry name" value="MAP65_ASE1"/>
    <property type="match status" value="1"/>
</dbReference>
<comment type="caution">
    <text evidence="3">The sequence shown here is derived from an EMBL/GenBank/DDBJ whole genome shotgun (WGS) entry which is preliminary data.</text>
</comment>
<dbReference type="Gene3D" id="1.20.58.1520">
    <property type="match status" value="1"/>
</dbReference>
<proteinExistence type="predicted"/>
<dbReference type="InterPro" id="IPR007145">
    <property type="entry name" value="MAP65_Ase1_PRC1"/>
</dbReference>
<dbReference type="EMBL" id="JAHKSW010000014">
    <property type="protein sequence ID" value="KAG7324254.1"/>
    <property type="molecule type" value="Genomic_DNA"/>
</dbReference>
<dbReference type="GO" id="GO:1990023">
    <property type="term" value="C:mitotic spindle midzone"/>
    <property type="evidence" value="ECO:0007669"/>
    <property type="project" value="TreeGrafter"/>
</dbReference>
<evidence type="ECO:0000256" key="1">
    <source>
        <dbReference type="SAM" id="Coils"/>
    </source>
</evidence>
<feature type="compositionally biased region" description="Low complexity" evidence="2">
    <location>
        <begin position="489"/>
        <end position="502"/>
    </location>
</feature>
<dbReference type="PANTHER" id="PTHR19321:SF1">
    <property type="entry name" value="PROTEIN REGULATOR OF CYTOKINESIS 1"/>
    <property type="match status" value="1"/>
</dbReference>
<gene>
    <name evidence="3" type="ORF">KOW79_012270</name>
</gene>
<dbReference type="AlphaFoldDB" id="A0A9D3NLU5"/>
<evidence type="ECO:0000313" key="3">
    <source>
        <dbReference type="EMBL" id="KAG7324254.1"/>
    </source>
</evidence>
<feature type="region of interest" description="Disordered" evidence="2">
    <location>
        <begin position="468"/>
        <end position="520"/>
    </location>
</feature>
<dbReference type="PANTHER" id="PTHR19321">
    <property type="entry name" value="PROTEIN REGULATOR OF CYTOKINESIS 1 PRC1-RELATED"/>
    <property type="match status" value="1"/>
</dbReference>
<sequence length="603" mass="70484">MRKSELHAAESVACLNKALDHLKDIWEEIGIPEDQRLQRTEAVKMHIKNLLDMMIAEEEGLRKRLTSSIESCRKELAGLCEELQLSPYEEDDGLSMLQLEKEIRTRLKVMLKQKNQRMSELKSLIQQDRELCDILCDNLHPIDPDRVPSAQQLHDYQQHIASRNQEKERRYAEFVSLKRQIINSMEDLEQMPDTSFERDVVCEEEEAFCLSAENITALNVLLSQLENRKAEIEAVCVSYRGRIAELWNRLQIPQEERDFMSEHMQFSKKRNMDALHIEVDRLEELKMKNIQNFIESIRAEIQILWEKCFYSLDQRQAFAACNSDNFTEELLTVHEQELQRLKQHYEHHRELYHGVNSWQNNWTLYQELEKKARDPSRFHNRGGNLLREEKQRAELQKSLPKLEKSLKIQIEQWEEEHGSEFRVNGQHFMQYVEEQWNLHQMEKEKEKLERQMKKSKQTEEDMLYGTALKTPTKRRLAGAPTPGKSRKLNSTSSIISSTPNTTLRSIGQSPSMRPPLSASRIGLGLRTPTRIRTPRGLERNKENVSQLSGALRTMASSPYRNCSINSVASSYTEFARDFGNIESTTISSENSHKLQSPAVRLEF</sequence>
<dbReference type="GO" id="GO:0008017">
    <property type="term" value="F:microtubule binding"/>
    <property type="evidence" value="ECO:0007669"/>
    <property type="project" value="InterPro"/>
</dbReference>
<feature type="coiled-coil region" evidence="1">
    <location>
        <begin position="431"/>
        <end position="461"/>
    </location>
</feature>
<keyword evidence="4" id="KW-1185">Reference proteome</keyword>
<dbReference type="GO" id="GO:0051256">
    <property type="term" value="P:mitotic spindle midzone assembly"/>
    <property type="evidence" value="ECO:0007669"/>
    <property type="project" value="TreeGrafter"/>
</dbReference>
<evidence type="ECO:0000256" key="2">
    <source>
        <dbReference type="SAM" id="MobiDB-lite"/>
    </source>
</evidence>
<protein>
    <recommendedName>
        <fullName evidence="5">Protein regulator of cytokinesis 1</fullName>
    </recommendedName>
</protein>